<gene>
    <name evidence="2" type="ORF">CK203_117102</name>
</gene>
<feature type="compositionally biased region" description="Low complexity" evidence="1">
    <location>
        <begin position="7"/>
        <end position="27"/>
    </location>
</feature>
<accession>A0A438DQ11</accession>
<organism evidence="2 3">
    <name type="scientific">Vitis vinifera</name>
    <name type="common">Grape</name>
    <dbReference type="NCBI Taxonomy" id="29760"/>
    <lineage>
        <taxon>Eukaryota</taxon>
        <taxon>Viridiplantae</taxon>
        <taxon>Streptophyta</taxon>
        <taxon>Embryophyta</taxon>
        <taxon>Tracheophyta</taxon>
        <taxon>Spermatophyta</taxon>
        <taxon>Magnoliopsida</taxon>
        <taxon>eudicotyledons</taxon>
        <taxon>Gunneridae</taxon>
        <taxon>Pentapetalae</taxon>
        <taxon>rosids</taxon>
        <taxon>Vitales</taxon>
        <taxon>Vitaceae</taxon>
        <taxon>Viteae</taxon>
        <taxon>Vitis</taxon>
    </lineage>
</organism>
<comment type="caution">
    <text evidence="2">The sequence shown here is derived from an EMBL/GenBank/DDBJ whole genome shotgun (WGS) entry which is preliminary data.</text>
</comment>
<sequence length="91" mass="9392">MPPPSGPSTSHSGPTTSPSGPTTSPSTVAAQSMVTVDVPATKVETPPATDVKDDIEKKNEQNKYGVEPSCFTEVLALKQGAMGWSPFSCGK</sequence>
<dbReference type="EMBL" id="QGNW01001535">
    <property type="protein sequence ID" value="RVW37499.1"/>
    <property type="molecule type" value="Genomic_DNA"/>
</dbReference>
<proteinExistence type="predicted"/>
<reference evidence="2 3" key="1">
    <citation type="journal article" date="2018" name="PLoS Genet.">
        <title>Population sequencing reveals clonal diversity and ancestral inbreeding in the grapevine cultivar Chardonnay.</title>
        <authorList>
            <person name="Roach M.J."/>
            <person name="Johnson D.L."/>
            <person name="Bohlmann J."/>
            <person name="van Vuuren H.J."/>
            <person name="Jones S.J."/>
            <person name="Pretorius I.S."/>
            <person name="Schmidt S.A."/>
            <person name="Borneman A.R."/>
        </authorList>
    </citation>
    <scope>NUCLEOTIDE SEQUENCE [LARGE SCALE GENOMIC DNA]</scope>
    <source>
        <strain evidence="3">cv. Chardonnay</strain>
        <tissue evidence="2">Leaf</tissue>
    </source>
</reference>
<name>A0A438DQ11_VITVI</name>
<feature type="compositionally biased region" description="Basic and acidic residues" evidence="1">
    <location>
        <begin position="50"/>
        <end position="60"/>
    </location>
</feature>
<evidence type="ECO:0000313" key="2">
    <source>
        <dbReference type="EMBL" id="RVW37499.1"/>
    </source>
</evidence>
<dbReference type="AlphaFoldDB" id="A0A438DQ11"/>
<feature type="region of interest" description="Disordered" evidence="1">
    <location>
        <begin position="1"/>
        <end position="60"/>
    </location>
</feature>
<dbReference type="Proteomes" id="UP000288805">
    <property type="component" value="Unassembled WGS sequence"/>
</dbReference>
<evidence type="ECO:0000256" key="1">
    <source>
        <dbReference type="SAM" id="MobiDB-lite"/>
    </source>
</evidence>
<evidence type="ECO:0000313" key="3">
    <source>
        <dbReference type="Proteomes" id="UP000288805"/>
    </source>
</evidence>
<protein>
    <submittedName>
        <fullName evidence="2">Uncharacterized protein</fullName>
    </submittedName>
</protein>